<protein>
    <submittedName>
        <fullName evidence="2">Uncharacterized protein</fullName>
    </submittedName>
</protein>
<feature type="compositionally biased region" description="Basic and acidic residues" evidence="1">
    <location>
        <begin position="42"/>
        <end position="55"/>
    </location>
</feature>
<dbReference type="EMBL" id="JAPZBS010000008">
    <property type="protein sequence ID" value="KAJ5364859.1"/>
    <property type="molecule type" value="Genomic_DNA"/>
</dbReference>
<proteinExistence type="predicted"/>
<dbReference type="AlphaFoldDB" id="A0A9W9RT77"/>
<evidence type="ECO:0000256" key="1">
    <source>
        <dbReference type="SAM" id="MobiDB-lite"/>
    </source>
</evidence>
<gene>
    <name evidence="2" type="ORF">N7496_010572</name>
</gene>
<comment type="caution">
    <text evidence="2">The sequence shown here is derived from an EMBL/GenBank/DDBJ whole genome shotgun (WGS) entry which is preliminary data.</text>
</comment>
<evidence type="ECO:0000313" key="2">
    <source>
        <dbReference type="EMBL" id="KAJ5364859.1"/>
    </source>
</evidence>
<accession>A0A9W9RT77</accession>
<reference evidence="2" key="1">
    <citation type="submission" date="2022-11" db="EMBL/GenBank/DDBJ databases">
        <authorList>
            <person name="Petersen C."/>
        </authorList>
    </citation>
    <scope>NUCLEOTIDE SEQUENCE</scope>
    <source>
        <strain evidence="2">IBT 29864</strain>
    </source>
</reference>
<feature type="region of interest" description="Disordered" evidence="1">
    <location>
        <begin position="1"/>
        <end position="64"/>
    </location>
</feature>
<dbReference type="GeneID" id="81442664"/>
<dbReference type="RefSeq" id="XP_056552485.1">
    <property type="nucleotide sequence ID" value="XM_056703485.1"/>
</dbReference>
<organism evidence="2 3">
    <name type="scientific">Penicillium cataractarum</name>
    <dbReference type="NCBI Taxonomy" id="2100454"/>
    <lineage>
        <taxon>Eukaryota</taxon>
        <taxon>Fungi</taxon>
        <taxon>Dikarya</taxon>
        <taxon>Ascomycota</taxon>
        <taxon>Pezizomycotina</taxon>
        <taxon>Eurotiomycetes</taxon>
        <taxon>Eurotiomycetidae</taxon>
        <taxon>Eurotiales</taxon>
        <taxon>Aspergillaceae</taxon>
        <taxon>Penicillium</taxon>
    </lineage>
</organism>
<sequence length="64" mass="6860">MAEPMISGALQPPNDPPPPGDDRGARHDRPDVPMQEDVEEALEGKAEEALDEERTIVLPSALTG</sequence>
<evidence type="ECO:0000313" key="3">
    <source>
        <dbReference type="Proteomes" id="UP001147782"/>
    </source>
</evidence>
<dbReference type="Proteomes" id="UP001147782">
    <property type="component" value="Unassembled WGS sequence"/>
</dbReference>
<name>A0A9W9RT77_9EURO</name>
<reference evidence="2" key="2">
    <citation type="journal article" date="2023" name="IMA Fungus">
        <title>Comparative genomic study of the Penicillium genus elucidates a diverse pangenome and 15 lateral gene transfer events.</title>
        <authorList>
            <person name="Petersen C."/>
            <person name="Sorensen T."/>
            <person name="Nielsen M.R."/>
            <person name="Sondergaard T.E."/>
            <person name="Sorensen J.L."/>
            <person name="Fitzpatrick D.A."/>
            <person name="Frisvad J.C."/>
            <person name="Nielsen K.L."/>
        </authorList>
    </citation>
    <scope>NUCLEOTIDE SEQUENCE</scope>
    <source>
        <strain evidence="2">IBT 29864</strain>
    </source>
</reference>
<keyword evidence="3" id="KW-1185">Reference proteome</keyword>
<feature type="compositionally biased region" description="Basic and acidic residues" evidence="1">
    <location>
        <begin position="20"/>
        <end position="31"/>
    </location>
</feature>